<organism evidence="1 2">
    <name type="scientific">Cuscuta europaea</name>
    <name type="common">European dodder</name>
    <dbReference type="NCBI Taxonomy" id="41803"/>
    <lineage>
        <taxon>Eukaryota</taxon>
        <taxon>Viridiplantae</taxon>
        <taxon>Streptophyta</taxon>
        <taxon>Embryophyta</taxon>
        <taxon>Tracheophyta</taxon>
        <taxon>Spermatophyta</taxon>
        <taxon>Magnoliopsida</taxon>
        <taxon>eudicotyledons</taxon>
        <taxon>Gunneridae</taxon>
        <taxon>Pentapetalae</taxon>
        <taxon>asterids</taxon>
        <taxon>lamiids</taxon>
        <taxon>Solanales</taxon>
        <taxon>Convolvulaceae</taxon>
        <taxon>Cuscuteae</taxon>
        <taxon>Cuscuta</taxon>
        <taxon>Cuscuta subgen. Cuscuta</taxon>
    </lineage>
</organism>
<proteinExistence type="predicted"/>
<dbReference type="EMBL" id="CAMAPE010000043">
    <property type="protein sequence ID" value="CAH9102865.1"/>
    <property type="molecule type" value="Genomic_DNA"/>
</dbReference>
<comment type="caution">
    <text evidence="1">The sequence shown here is derived from an EMBL/GenBank/DDBJ whole genome shotgun (WGS) entry which is preliminary data.</text>
</comment>
<accession>A0A9P1EFL5</accession>
<protein>
    <submittedName>
        <fullName evidence="1">Uncharacterized protein</fullName>
    </submittedName>
</protein>
<gene>
    <name evidence="1" type="ORF">CEURO_LOCUS15956</name>
</gene>
<sequence length="62" mass="7036">MGKSGRLRSEFPIITRILVLGRLRRQGAVFTGSHLLLLHRFNDFFISSFDIKDVGEGGQPFM</sequence>
<dbReference type="Proteomes" id="UP001152484">
    <property type="component" value="Unassembled WGS sequence"/>
</dbReference>
<evidence type="ECO:0000313" key="1">
    <source>
        <dbReference type="EMBL" id="CAH9102865.1"/>
    </source>
</evidence>
<reference evidence="1" key="1">
    <citation type="submission" date="2022-07" db="EMBL/GenBank/DDBJ databases">
        <authorList>
            <person name="Macas J."/>
            <person name="Novak P."/>
            <person name="Neumann P."/>
        </authorList>
    </citation>
    <scope>NUCLEOTIDE SEQUENCE</scope>
</reference>
<keyword evidence="2" id="KW-1185">Reference proteome</keyword>
<evidence type="ECO:0000313" key="2">
    <source>
        <dbReference type="Proteomes" id="UP001152484"/>
    </source>
</evidence>
<dbReference type="AlphaFoldDB" id="A0A9P1EFL5"/>
<name>A0A9P1EFL5_CUSEU</name>